<accession>A0A7M1KR76</accession>
<dbReference type="AlphaFoldDB" id="A0A7M1KR76"/>
<keyword evidence="1" id="KW-1133">Transmembrane helix</keyword>
<feature type="domain" description="Streptococcal pilin isopeptide linkage" evidence="3">
    <location>
        <begin position="44"/>
        <end position="153"/>
    </location>
</feature>
<keyword evidence="1" id="KW-0812">Transmembrane</keyword>
<dbReference type="Pfam" id="PF24547">
    <property type="entry name" value="DUF7601"/>
    <property type="match status" value="1"/>
</dbReference>
<feature type="signal peptide" evidence="2">
    <location>
        <begin position="1"/>
        <end position="23"/>
    </location>
</feature>
<name>A0A7M1KR76_9LACT</name>
<dbReference type="Pfam" id="PF12892">
    <property type="entry name" value="FctA"/>
    <property type="match status" value="1"/>
</dbReference>
<dbReference type="InterPro" id="IPR055382">
    <property type="entry name" value="DUF7601"/>
</dbReference>
<organism evidence="5 6">
    <name type="scientific">Aerococcus urinaeequi</name>
    <dbReference type="NCBI Taxonomy" id="51665"/>
    <lineage>
        <taxon>Bacteria</taxon>
        <taxon>Bacillati</taxon>
        <taxon>Bacillota</taxon>
        <taxon>Bacilli</taxon>
        <taxon>Lactobacillales</taxon>
        <taxon>Aerococcaceae</taxon>
        <taxon>Aerococcus</taxon>
    </lineage>
</organism>
<evidence type="ECO:0000256" key="1">
    <source>
        <dbReference type="SAM" id="Phobius"/>
    </source>
</evidence>
<feature type="domain" description="DUF7601" evidence="4">
    <location>
        <begin position="170"/>
        <end position="283"/>
    </location>
</feature>
<reference evidence="5 6" key="1">
    <citation type="submission" date="2020-10" db="EMBL/GenBank/DDBJ databases">
        <title>Plasmid carrying two tetracycline resistance determinant.</title>
        <authorList>
            <person name="Yang Q."/>
        </authorList>
    </citation>
    <scope>NUCLEOTIDE SEQUENCE [LARGE SCALE GENOMIC DNA]</scope>
    <source>
        <strain evidence="5 6">T43</strain>
    </source>
</reference>
<sequence length="321" mass="34267">MKKLLSLAIALVMGLSMTAPVLAVGEVGGNEHPYSDETEITIDKEIKLTNEGTVNPAETFNFTVGEGEVTGTGVSGVTAPEINDFSISFDQEQVASSTDLQLPTFEHVGVYTYEISETAGNTAGMRYNPEPYKLQVTVLNDGDGGFKRVVTLVDGKNVKTDIISNTFEAGKLVVTKEITGNFSQSKDTFEVTVTLTPDEGKNLKEGPITVTGAAGQTGRVVKNEDGTVTVTFTVTHNSTVTIANVPYDVSYKVTEDAGDYTATITGDNGEINKASQEVKIVNNLDQAIETGVNLDNLPYILVLALVGVGLISFTVRKRVRN</sequence>
<gene>
    <name evidence="5" type="ORF">IMX20_07610</name>
</gene>
<proteinExistence type="predicted"/>
<dbReference type="NCBIfam" id="TIGR03786">
    <property type="entry name" value="strep_pil_rpt"/>
    <property type="match status" value="1"/>
</dbReference>
<feature type="transmembrane region" description="Helical" evidence="1">
    <location>
        <begin position="297"/>
        <end position="315"/>
    </location>
</feature>
<evidence type="ECO:0000313" key="5">
    <source>
        <dbReference type="EMBL" id="QOQ78846.1"/>
    </source>
</evidence>
<evidence type="ECO:0000313" key="6">
    <source>
        <dbReference type="Proteomes" id="UP000595091"/>
    </source>
</evidence>
<feature type="chain" id="PRO_5039606993" description="Streptococcal pilin isopeptide linker domain-containing protein" evidence="2">
    <location>
        <begin position="24"/>
        <end position="321"/>
    </location>
</feature>
<evidence type="ECO:0000259" key="3">
    <source>
        <dbReference type="Pfam" id="PF12892"/>
    </source>
</evidence>
<keyword evidence="1" id="KW-0472">Membrane</keyword>
<dbReference type="Gene3D" id="2.60.40.3050">
    <property type="match status" value="1"/>
</dbReference>
<dbReference type="InterPro" id="IPR022464">
    <property type="entry name" value="Strep_pil_isopept_link"/>
</dbReference>
<keyword evidence="2" id="KW-0732">Signal</keyword>
<dbReference type="InterPro" id="IPR038174">
    <property type="entry name" value="Strep_pil_link_sf"/>
</dbReference>
<dbReference type="EMBL" id="CP063065">
    <property type="protein sequence ID" value="QOQ78846.1"/>
    <property type="molecule type" value="Genomic_DNA"/>
</dbReference>
<evidence type="ECO:0000256" key="2">
    <source>
        <dbReference type="SAM" id="SignalP"/>
    </source>
</evidence>
<evidence type="ECO:0000259" key="4">
    <source>
        <dbReference type="Pfam" id="PF24547"/>
    </source>
</evidence>
<dbReference type="Proteomes" id="UP000595091">
    <property type="component" value="Chromosome"/>
</dbReference>
<dbReference type="Gene3D" id="2.60.40.1140">
    <property type="entry name" value="Collagen-binding surface protein Cna, B-type domain"/>
    <property type="match status" value="1"/>
</dbReference>
<protein>
    <recommendedName>
        <fullName evidence="7">Streptococcal pilin isopeptide linker domain-containing protein</fullName>
    </recommendedName>
</protein>
<dbReference type="RefSeq" id="WP_197558271.1">
    <property type="nucleotide sequence ID" value="NZ_CP063065.1"/>
</dbReference>
<evidence type="ECO:0008006" key="7">
    <source>
        <dbReference type="Google" id="ProtNLM"/>
    </source>
</evidence>